<evidence type="ECO:0000313" key="3">
    <source>
        <dbReference type="Proteomes" id="UP000632154"/>
    </source>
</evidence>
<keyword evidence="3" id="KW-1185">Reference proteome</keyword>
<evidence type="ECO:0000259" key="1">
    <source>
        <dbReference type="Pfam" id="PF14332"/>
    </source>
</evidence>
<dbReference type="Proteomes" id="UP000632154">
    <property type="component" value="Unassembled WGS sequence"/>
</dbReference>
<reference evidence="3" key="1">
    <citation type="journal article" date="2019" name="Int. J. Syst. Evol. Microbiol.">
        <title>The Global Catalogue of Microorganisms (GCM) 10K type strain sequencing project: providing services to taxonomists for standard genome sequencing and annotation.</title>
        <authorList>
            <consortium name="The Broad Institute Genomics Platform"/>
            <consortium name="The Broad Institute Genome Sequencing Center for Infectious Disease"/>
            <person name="Wu L."/>
            <person name="Ma J."/>
        </authorList>
    </citation>
    <scope>NUCLEOTIDE SEQUENCE [LARGE SCALE GENOMIC DNA]</scope>
    <source>
        <strain evidence="3">CGMCC 1.18439</strain>
    </source>
</reference>
<proteinExistence type="predicted"/>
<name>A0ABQ3K8E2_9DEIO</name>
<dbReference type="EMBL" id="BNAL01000017">
    <property type="protein sequence ID" value="GHG03549.1"/>
    <property type="molecule type" value="Genomic_DNA"/>
</dbReference>
<dbReference type="InterPro" id="IPR025497">
    <property type="entry name" value="PatA-like_N"/>
</dbReference>
<evidence type="ECO:0000313" key="2">
    <source>
        <dbReference type="EMBL" id="GHG03549.1"/>
    </source>
</evidence>
<gene>
    <name evidence="2" type="ORF">GCM10017783_14990</name>
</gene>
<dbReference type="RefSeq" id="WP_189643068.1">
    <property type="nucleotide sequence ID" value="NZ_BNAL01000017.1"/>
</dbReference>
<feature type="domain" description="PatA-like N-terminal" evidence="1">
    <location>
        <begin position="23"/>
        <end position="122"/>
    </location>
</feature>
<sequence length="267" mass="29643">MKLTGANPASRSSGGTLGLRTELWQMPLTSVCELIHSTSQTGQLRIETHLAGSALPLEIHFLRGEVTAASILDWRGLDALYSFPQTASTGWAEFWQRPVVSAPPLAPFLNLLGEWARLSDEWPRSCEQILSPAQRFYGEVAPFDRQGGASAHWVAAQSGQPLYDVCGQLAALQQAGFIRPIPDSFEWDRLVLPACQDQQALRQSPVLRLLDGHKTLRQLMERGVTPDELRAELPAYLVRMAPFPGSGRTLRDWLWEQDAVQSDLLMS</sequence>
<dbReference type="Pfam" id="PF14332">
    <property type="entry name" value="DUF4388"/>
    <property type="match status" value="1"/>
</dbReference>
<comment type="caution">
    <text evidence="2">The sequence shown here is derived from an EMBL/GenBank/DDBJ whole genome shotgun (WGS) entry which is preliminary data.</text>
</comment>
<organism evidence="2 3">
    <name type="scientific">Deinococcus piscis</name>
    <dbReference type="NCBI Taxonomy" id="394230"/>
    <lineage>
        <taxon>Bacteria</taxon>
        <taxon>Thermotogati</taxon>
        <taxon>Deinococcota</taxon>
        <taxon>Deinococci</taxon>
        <taxon>Deinococcales</taxon>
        <taxon>Deinococcaceae</taxon>
        <taxon>Deinococcus</taxon>
    </lineage>
</organism>
<protein>
    <recommendedName>
        <fullName evidence="1">PatA-like N-terminal domain-containing protein</fullName>
    </recommendedName>
</protein>
<accession>A0ABQ3K8E2</accession>